<proteinExistence type="predicted"/>
<dbReference type="EMBL" id="BGZK01000341">
    <property type="protein sequence ID" value="GBP37955.1"/>
    <property type="molecule type" value="Genomic_DNA"/>
</dbReference>
<name>A0A4C1VJS4_EUMVA</name>
<comment type="caution">
    <text evidence="1">The sequence shown here is derived from an EMBL/GenBank/DDBJ whole genome shotgun (WGS) entry which is preliminary data.</text>
</comment>
<dbReference type="AlphaFoldDB" id="A0A4C1VJS4"/>
<keyword evidence="2" id="KW-1185">Reference proteome</keyword>
<sequence length="116" mass="13039">MFFLENQQPLEKKGAINRTSSAYWVDCRSEKGYGSLMNASDPRPMGTEVQGRRMRTALTKVPYGSLNSVASTCDAPWTMSRRPRTSRRKVWEAVVYTIDLNAGTANGMTMSCRNVH</sequence>
<dbReference type="OrthoDB" id="525027at2759"/>
<dbReference type="Proteomes" id="UP000299102">
    <property type="component" value="Unassembled WGS sequence"/>
</dbReference>
<evidence type="ECO:0000313" key="2">
    <source>
        <dbReference type="Proteomes" id="UP000299102"/>
    </source>
</evidence>
<evidence type="ECO:0000313" key="1">
    <source>
        <dbReference type="EMBL" id="GBP37955.1"/>
    </source>
</evidence>
<gene>
    <name evidence="1" type="ORF">EVAR_84942_1</name>
</gene>
<protein>
    <submittedName>
        <fullName evidence="1">Uncharacterized protein</fullName>
    </submittedName>
</protein>
<accession>A0A4C1VJS4</accession>
<reference evidence="1 2" key="1">
    <citation type="journal article" date="2019" name="Commun. Biol.">
        <title>The bagworm genome reveals a unique fibroin gene that provides high tensile strength.</title>
        <authorList>
            <person name="Kono N."/>
            <person name="Nakamura H."/>
            <person name="Ohtoshi R."/>
            <person name="Tomita M."/>
            <person name="Numata K."/>
            <person name="Arakawa K."/>
        </authorList>
    </citation>
    <scope>NUCLEOTIDE SEQUENCE [LARGE SCALE GENOMIC DNA]</scope>
</reference>
<organism evidence="1 2">
    <name type="scientific">Eumeta variegata</name>
    <name type="common">Bagworm moth</name>
    <name type="synonym">Eumeta japonica</name>
    <dbReference type="NCBI Taxonomy" id="151549"/>
    <lineage>
        <taxon>Eukaryota</taxon>
        <taxon>Metazoa</taxon>
        <taxon>Ecdysozoa</taxon>
        <taxon>Arthropoda</taxon>
        <taxon>Hexapoda</taxon>
        <taxon>Insecta</taxon>
        <taxon>Pterygota</taxon>
        <taxon>Neoptera</taxon>
        <taxon>Endopterygota</taxon>
        <taxon>Lepidoptera</taxon>
        <taxon>Glossata</taxon>
        <taxon>Ditrysia</taxon>
        <taxon>Tineoidea</taxon>
        <taxon>Psychidae</taxon>
        <taxon>Oiketicinae</taxon>
        <taxon>Eumeta</taxon>
    </lineage>
</organism>